<proteinExistence type="predicted"/>
<evidence type="ECO:0000313" key="1">
    <source>
        <dbReference type="EMBL" id="TMO66234.1"/>
    </source>
</evidence>
<gene>
    <name evidence="1" type="ORF">CWC19_16775</name>
    <name evidence="2" type="ORF">CWC20_13685</name>
</gene>
<organism evidence="1 4">
    <name type="scientific">Pseudoalteromonas aurantia</name>
    <dbReference type="NCBI Taxonomy" id="43654"/>
    <lineage>
        <taxon>Bacteria</taxon>
        <taxon>Pseudomonadati</taxon>
        <taxon>Pseudomonadota</taxon>
        <taxon>Gammaproteobacteria</taxon>
        <taxon>Alteromonadales</taxon>
        <taxon>Pseudoalteromonadaceae</taxon>
        <taxon>Pseudoalteromonas</taxon>
    </lineage>
</organism>
<dbReference type="Proteomes" id="UP000307164">
    <property type="component" value="Unassembled WGS sequence"/>
</dbReference>
<dbReference type="Gene3D" id="1.25.40.10">
    <property type="entry name" value="Tetratricopeptide repeat domain"/>
    <property type="match status" value="1"/>
</dbReference>
<dbReference type="AlphaFoldDB" id="A0A5S3V598"/>
<dbReference type="EMBL" id="PNBW01000063">
    <property type="protein sequence ID" value="TMO73183.1"/>
    <property type="molecule type" value="Genomic_DNA"/>
</dbReference>
<reference evidence="1 4" key="1">
    <citation type="submission" date="2018-01" db="EMBL/GenBank/DDBJ databases">
        <authorList>
            <person name="Paulsen S."/>
            <person name="Gram L.K."/>
        </authorList>
    </citation>
    <scope>NUCLEOTIDE SEQUENCE [LARGE SCALE GENOMIC DNA]</scope>
    <source>
        <strain evidence="1 4">S3790</strain>
        <strain evidence="2">S3895</strain>
    </source>
</reference>
<dbReference type="OrthoDB" id="6279819at2"/>
<dbReference type="Proteomes" id="UP000307217">
    <property type="component" value="Unassembled WGS sequence"/>
</dbReference>
<evidence type="ECO:0000313" key="3">
    <source>
        <dbReference type="Proteomes" id="UP000307164"/>
    </source>
</evidence>
<evidence type="ECO:0000313" key="4">
    <source>
        <dbReference type="Proteomes" id="UP000307217"/>
    </source>
</evidence>
<accession>A0A5S3V598</accession>
<reference evidence="1" key="3">
    <citation type="submission" date="2019-09" db="EMBL/GenBank/DDBJ databases">
        <title>Co-occurence of chitin degradation, pigmentation and bioactivity in marine Pseudoalteromonas.</title>
        <authorList>
            <person name="Sonnenschein E.C."/>
            <person name="Bech P.K."/>
        </authorList>
    </citation>
    <scope>NUCLEOTIDE SEQUENCE</scope>
    <source>
        <strain evidence="1">S3790</strain>
        <strain evidence="2 3">S3895</strain>
    </source>
</reference>
<dbReference type="InterPro" id="IPR011990">
    <property type="entry name" value="TPR-like_helical_dom_sf"/>
</dbReference>
<name>A0A5S3V598_9GAMM</name>
<dbReference type="RefSeq" id="WP_138592920.1">
    <property type="nucleotide sequence ID" value="NZ_PNBW01000063.1"/>
</dbReference>
<reference evidence="4" key="2">
    <citation type="submission" date="2019-06" db="EMBL/GenBank/DDBJ databases">
        <title>Co-occurence of chitin degradation, pigmentation and bioactivity in marine Pseudoalteromonas.</title>
        <authorList>
            <person name="Sonnenschein E.C."/>
            <person name="Bech P.K."/>
        </authorList>
    </citation>
    <scope>NUCLEOTIDE SEQUENCE [LARGE SCALE GENOMIC DNA]</scope>
    <source>
        <strain evidence="4">S3790</strain>
    </source>
</reference>
<dbReference type="EMBL" id="PNBX01000079">
    <property type="protein sequence ID" value="TMO66234.1"/>
    <property type="molecule type" value="Genomic_DNA"/>
</dbReference>
<evidence type="ECO:0008006" key="5">
    <source>
        <dbReference type="Google" id="ProtNLM"/>
    </source>
</evidence>
<comment type="caution">
    <text evidence="1">The sequence shown here is derived from an EMBL/GenBank/DDBJ whole genome shotgun (WGS) entry which is preliminary data.</text>
</comment>
<protein>
    <recommendedName>
        <fullName evidence="5">Tetratricopeptide repeat-containing protein</fullName>
    </recommendedName>
</protein>
<evidence type="ECO:0000313" key="2">
    <source>
        <dbReference type="EMBL" id="TMO73183.1"/>
    </source>
</evidence>
<dbReference type="PROSITE" id="PS51257">
    <property type="entry name" value="PROKAR_LIPOPROTEIN"/>
    <property type="match status" value="1"/>
</dbReference>
<keyword evidence="3" id="KW-1185">Reference proteome</keyword>
<sequence length="442" mass="51349">MRKPLYILALAFSLSACTSLVEKGDKLYQQGLYQQAAALYEQALAEDAEDIKAQQGLAVARNKIVDRGLIEVRMLRLAGNFTGAAQKLETILRNQSKWSLESFGAQAATQNEELGHMNRWLSKEAKSLSNSQQPDRFRWFESQYAYLLNNAQMSDELTQYKVQLNQDGKSRCLSLAEHVHGQRFYLRQFVHKYCLAWHQPVSLKLDNYDQSRFNRVRFDTQLNLGSFESTAQRYLVENTLIDMRNAFQKSLWYTSQAKQSARFQFSTDITYDRQVRHTQQEKRYMVTESRVDPQNSEKRIEVDIERVYIYPISEYQEYYTVRLGYKGMMAGQMVSHQHSSSEVNSTKSHTANYKEAQIKPLAANFLNLNELLKVQLRPLPGQYTSDLNALWKLQYCQHSAAESVAENALRCGKINPNEDFVNHWFRQEFGVDYKAMQSLYSL</sequence>